<feature type="region of interest" description="Disordered" evidence="1">
    <location>
        <begin position="149"/>
        <end position="252"/>
    </location>
</feature>
<dbReference type="AlphaFoldDB" id="A0A7M2WQ89"/>
<evidence type="ECO:0000256" key="1">
    <source>
        <dbReference type="SAM" id="MobiDB-lite"/>
    </source>
</evidence>
<feature type="region of interest" description="Disordered" evidence="1">
    <location>
        <begin position="57"/>
        <end position="78"/>
    </location>
</feature>
<dbReference type="RefSeq" id="WP_206290312.1">
    <property type="nucleotide sequence ID" value="NZ_CP063458.1"/>
</dbReference>
<organism evidence="2 3">
    <name type="scientific">Humisphaera borealis</name>
    <dbReference type="NCBI Taxonomy" id="2807512"/>
    <lineage>
        <taxon>Bacteria</taxon>
        <taxon>Pseudomonadati</taxon>
        <taxon>Planctomycetota</taxon>
        <taxon>Phycisphaerae</taxon>
        <taxon>Tepidisphaerales</taxon>
        <taxon>Tepidisphaeraceae</taxon>
        <taxon>Humisphaera</taxon>
    </lineage>
</organism>
<dbReference type="EMBL" id="CP063458">
    <property type="protein sequence ID" value="QOV87412.1"/>
    <property type="molecule type" value="Genomic_DNA"/>
</dbReference>
<name>A0A7M2WQ89_9BACT</name>
<dbReference type="Proteomes" id="UP000593765">
    <property type="component" value="Chromosome"/>
</dbReference>
<feature type="compositionally biased region" description="Low complexity" evidence="1">
    <location>
        <begin position="158"/>
        <end position="169"/>
    </location>
</feature>
<protein>
    <submittedName>
        <fullName evidence="2">Uncharacterized protein</fullName>
    </submittedName>
</protein>
<proteinExistence type="predicted"/>
<reference evidence="2 3" key="1">
    <citation type="submission" date="2020-10" db="EMBL/GenBank/DDBJ databases">
        <title>Wide distribution of Phycisphaera-like planctomycetes from WD2101 soil group in peatlands and genome analysis of the first cultivated representative.</title>
        <authorList>
            <person name="Dedysh S.N."/>
            <person name="Beletsky A.V."/>
            <person name="Ivanova A."/>
            <person name="Kulichevskaya I.S."/>
            <person name="Suzina N.E."/>
            <person name="Philippov D.A."/>
            <person name="Rakitin A.L."/>
            <person name="Mardanov A.V."/>
            <person name="Ravin N.V."/>
        </authorList>
    </citation>
    <scope>NUCLEOTIDE SEQUENCE [LARGE SCALE GENOMIC DNA]</scope>
    <source>
        <strain evidence="2 3">M1803</strain>
    </source>
</reference>
<evidence type="ECO:0000313" key="2">
    <source>
        <dbReference type="EMBL" id="QOV87412.1"/>
    </source>
</evidence>
<keyword evidence="3" id="KW-1185">Reference proteome</keyword>
<sequence length="252" mass="26859">MPFRFFTLFKRPLHASGRKALAMSQTSTPATPPDDRLSRLIDAVGQLSRQQQTLLDGLKASPTPSPAPNPLATASSSPAVSPADLRAFVADLFRQHSATAARSIARDEYLRQHLSDLPEAYRRLMPKTADDATLADAEQKVRRQFRDDLRSAGQGGRSPATQPAAPSAPDVGFDPPEDFFGTDPGGQSPAAAIDYSKLSPMQQIALGLRGSPSKATPAAEAGSNRHPRDARSDQRAPAPDVLDGEPLFVGAD</sequence>
<evidence type="ECO:0000313" key="3">
    <source>
        <dbReference type="Proteomes" id="UP000593765"/>
    </source>
</evidence>
<dbReference type="KEGG" id="hbs:IPV69_14040"/>
<gene>
    <name evidence="2" type="ORF">IPV69_14040</name>
</gene>
<accession>A0A7M2WQ89</accession>